<dbReference type="GeneTree" id="ENSGT00960000187994"/>
<dbReference type="Ensembl" id="ENSNLET00000039102.1">
    <property type="protein sequence ID" value="ENSNLEP00000036565.1"/>
    <property type="gene ID" value="ENSNLEG00000036034.1"/>
</dbReference>
<dbReference type="AlphaFoldDB" id="A0A2I3GZ83"/>
<sequence>MEKGAAKKKKIFPSCSFCVHTLSCLSRLRRELWTVAGERLLCQR</sequence>
<dbReference type="Proteomes" id="UP000001073">
    <property type="component" value="Chromosome 2"/>
</dbReference>
<name>A0A2I3GZ83_NOMLE</name>
<protein>
    <submittedName>
        <fullName evidence="1">Uncharacterized protein</fullName>
    </submittedName>
</protein>
<keyword evidence="2" id="KW-1185">Reference proteome</keyword>
<reference evidence="1" key="3">
    <citation type="submission" date="2025-09" db="UniProtKB">
        <authorList>
            <consortium name="Ensembl"/>
        </authorList>
    </citation>
    <scope>IDENTIFICATION</scope>
</reference>
<dbReference type="EMBL" id="ADFV01033467">
    <property type="status" value="NOT_ANNOTATED_CDS"/>
    <property type="molecule type" value="Genomic_DNA"/>
</dbReference>
<reference evidence="1" key="2">
    <citation type="submission" date="2025-08" db="UniProtKB">
        <authorList>
            <consortium name="Ensembl"/>
        </authorList>
    </citation>
    <scope>IDENTIFICATION</scope>
</reference>
<dbReference type="InParanoid" id="A0A2I3GZ83"/>
<reference evidence="1 2" key="1">
    <citation type="submission" date="2012-10" db="EMBL/GenBank/DDBJ databases">
        <authorList>
            <consortium name="Gibbon Genome Sequencing Consortium"/>
        </authorList>
    </citation>
    <scope>NUCLEOTIDE SEQUENCE [LARGE SCALE GENOMIC DNA]</scope>
</reference>
<organism evidence="1 2">
    <name type="scientific">Nomascus leucogenys</name>
    <name type="common">Northern white-cheeked gibbon</name>
    <name type="synonym">Hylobates leucogenys</name>
    <dbReference type="NCBI Taxonomy" id="61853"/>
    <lineage>
        <taxon>Eukaryota</taxon>
        <taxon>Metazoa</taxon>
        <taxon>Chordata</taxon>
        <taxon>Craniata</taxon>
        <taxon>Vertebrata</taxon>
        <taxon>Euteleostomi</taxon>
        <taxon>Mammalia</taxon>
        <taxon>Eutheria</taxon>
        <taxon>Euarchontoglires</taxon>
        <taxon>Primates</taxon>
        <taxon>Haplorrhini</taxon>
        <taxon>Catarrhini</taxon>
        <taxon>Hylobatidae</taxon>
        <taxon>Nomascus</taxon>
    </lineage>
</organism>
<accession>A0A2I3GZ83</accession>
<evidence type="ECO:0000313" key="1">
    <source>
        <dbReference type="Ensembl" id="ENSNLEP00000036565.1"/>
    </source>
</evidence>
<proteinExistence type="predicted"/>
<evidence type="ECO:0000313" key="2">
    <source>
        <dbReference type="Proteomes" id="UP000001073"/>
    </source>
</evidence>